<evidence type="ECO:0000256" key="10">
    <source>
        <dbReference type="RuleBase" id="RU367007"/>
    </source>
</evidence>
<evidence type="ECO:0000256" key="1">
    <source>
        <dbReference type="ARBA" id="ARBA00004127"/>
    </source>
</evidence>
<evidence type="ECO:0000256" key="6">
    <source>
        <dbReference type="ARBA" id="ARBA00022692"/>
    </source>
</evidence>
<dbReference type="Pfam" id="PF02366">
    <property type="entry name" value="PMT"/>
    <property type="match status" value="1"/>
</dbReference>
<sequence length="509" mass="57121">MSVHEPHPTINRVIDSQQRTRRPRTAPRTRHKRKYPQYDILATAVIAILAFATRFIGLGQATSENTPVFDEKHYVPQAWDMVLTTTDPITGGIESNPGFGLVVHPPLAKQIIALGEMVFGYTPLGWRVMAALFGAGTVLLIMALARELTNSRIVGILAGVIAVCDGVLLVGSRFGMLDIFQVFFIVAATYCLVRDHKAMAARIRAWDGVGRFKFGWRWWRFALGISLGCALSIKWSGLYYIAFFGVLCVALDLMLRRRRQKHALADTLVFDSFPAFASIVLLPIALYAWSWRAWFASETGVYRHAASDGTIAGDSPLLLLPDAVAGWIHYHQTVLAFHASLTTSSGHNHPWESKPWSWLVASRPVLYLSASDTPCGDTECRTAIYLFGTPAIWWVTVPLLLWATWRFFIHRERLMSVPLVGFLAGFLPWLLAYDRQMYFFYAVALVPFTIVLLAWALGIAARSGPKGKWAAAAYTALIVGQFIYFSPILYGFQIPNAWFDQLMWLPSWR</sequence>
<dbReference type="InterPro" id="IPR003342">
    <property type="entry name" value="ArnT-like_N"/>
</dbReference>
<dbReference type="GO" id="GO:0004169">
    <property type="term" value="F:dolichyl-phosphate-mannose-protein mannosyltransferase activity"/>
    <property type="evidence" value="ECO:0007669"/>
    <property type="project" value="UniProtKB-UniRule"/>
</dbReference>
<evidence type="ECO:0000313" key="14">
    <source>
        <dbReference type="EMBL" id="TWT22941.1"/>
    </source>
</evidence>
<dbReference type="RefSeq" id="WP_146325218.1">
    <property type="nucleotide sequence ID" value="NZ_BAABLR010000016.1"/>
</dbReference>
<comment type="function">
    <text evidence="10">Protein O-mannosyltransferase that catalyzes the transfer of a single mannose residue from a polyprenol phospho-mannosyl lipidic donor to the hydroxyl group of selected serine and threonine residues in acceptor proteins.</text>
</comment>
<evidence type="ECO:0000256" key="8">
    <source>
        <dbReference type="ARBA" id="ARBA00023136"/>
    </source>
</evidence>
<comment type="pathway">
    <text evidence="2 10">Protein modification; protein glycosylation.</text>
</comment>
<feature type="compositionally biased region" description="Basic residues" evidence="11">
    <location>
        <begin position="19"/>
        <end position="32"/>
    </location>
</feature>
<feature type="transmembrane region" description="Helical" evidence="10">
    <location>
        <begin position="176"/>
        <end position="193"/>
    </location>
</feature>
<feature type="transmembrane region" description="Helical" evidence="10">
    <location>
        <begin position="267"/>
        <end position="289"/>
    </location>
</feature>
<dbReference type="Pfam" id="PF16192">
    <property type="entry name" value="PMT_4TMC"/>
    <property type="match status" value="1"/>
</dbReference>
<evidence type="ECO:0000256" key="11">
    <source>
        <dbReference type="SAM" id="MobiDB-lite"/>
    </source>
</evidence>
<feature type="region of interest" description="Disordered" evidence="11">
    <location>
        <begin position="1"/>
        <end position="32"/>
    </location>
</feature>
<keyword evidence="5 10" id="KW-0808">Transferase</keyword>
<feature type="transmembrane region" description="Helical" evidence="10">
    <location>
        <begin position="152"/>
        <end position="170"/>
    </location>
</feature>
<dbReference type="GO" id="GO:0012505">
    <property type="term" value="C:endomembrane system"/>
    <property type="evidence" value="ECO:0007669"/>
    <property type="project" value="UniProtKB-SubCell"/>
</dbReference>
<keyword evidence="7 10" id="KW-1133">Transmembrane helix</keyword>
<dbReference type="OrthoDB" id="9776737at2"/>
<keyword evidence="6 10" id="KW-0812">Transmembrane</keyword>
<evidence type="ECO:0000256" key="7">
    <source>
        <dbReference type="ARBA" id="ARBA00022989"/>
    </source>
</evidence>
<name>A0A5C5U951_9CORY</name>
<comment type="caution">
    <text evidence="14">The sequence shown here is derived from an EMBL/GenBank/DDBJ whole genome shotgun (WGS) entry which is preliminary data.</text>
</comment>
<dbReference type="Proteomes" id="UP000320791">
    <property type="component" value="Unassembled WGS sequence"/>
</dbReference>
<dbReference type="EMBL" id="VOHM01000024">
    <property type="protein sequence ID" value="TWT22941.1"/>
    <property type="molecule type" value="Genomic_DNA"/>
</dbReference>
<evidence type="ECO:0000256" key="3">
    <source>
        <dbReference type="ARBA" id="ARBA00007222"/>
    </source>
</evidence>
<dbReference type="InterPro" id="IPR032421">
    <property type="entry name" value="PMT_4TMC"/>
</dbReference>
<evidence type="ECO:0000313" key="15">
    <source>
        <dbReference type="Proteomes" id="UP000320791"/>
    </source>
</evidence>
<keyword evidence="15" id="KW-1185">Reference proteome</keyword>
<feature type="transmembrane region" description="Helical" evidence="10">
    <location>
        <begin position="124"/>
        <end position="145"/>
    </location>
</feature>
<keyword evidence="4 10" id="KW-0328">Glycosyltransferase</keyword>
<feature type="transmembrane region" description="Helical" evidence="10">
    <location>
        <begin position="438"/>
        <end position="459"/>
    </location>
</feature>
<keyword evidence="8 10" id="KW-0472">Membrane</keyword>
<accession>A0A5C5U951</accession>
<evidence type="ECO:0000256" key="9">
    <source>
        <dbReference type="ARBA" id="ARBA00093617"/>
    </source>
</evidence>
<comment type="subcellular location">
    <subcellularLocation>
        <location evidence="10">Cell membrane</location>
    </subcellularLocation>
    <subcellularLocation>
        <location evidence="1">Endomembrane system</location>
        <topology evidence="1">Multi-pass membrane protein</topology>
    </subcellularLocation>
</comment>
<proteinExistence type="inferred from homology"/>
<organism evidence="14 15">
    <name type="scientific">Corynebacterium canis</name>
    <dbReference type="NCBI Taxonomy" id="679663"/>
    <lineage>
        <taxon>Bacteria</taxon>
        <taxon>Bacillati</taxon>
        <taxon>Actinomycetota</taxon>
        <taxon>Actinomycetes</taxon>
        <taxon>Mycobacteriales</taxon>
        <taxon>Corynebacteriaceae</taxon>
        <taxon>Corynebacterium</taxon>
    </lineage>
</organism>
<feature type="domain" description="ArnT-like N-terminal" evidence="12">
    <location>
        <begin position="125"/>
        <end position="287"/>
    </location>
</feature>
<dbReference type="AlphaFoldDB" id="A0A5C5U951"/>
<evidence type="ECO:0000259" key="12">
    <source>
        <dbReference type="Pfam" id="PF02366"/>
    </source>
</evidence>
<dbReference type="EC" id="2.4.1.-" evidence="10"/>
<dbReference type="InterPro" id="IPR027005">
    <property type="entry name" value="PMT-like"/>
</dbReference>
<feature type="transmembrane region" description="Helical" evidence="10">
    <location>
        <begin position="414"/>
        <end position="432"/>
    </location>
</feature>
<dbReference type="PANTHER" id="PTHR10050">
    <property type="entry name" value="DOLICHYL-PHOSPHATE-MANNOSE--PROTEIN MANNOSYLTRANSFERASE"/>
    <property type="match status" value="1"/>
</dbReference>
<comment type="similarity">
    <text evidence="3 10">Belongs to the glycosyltransferase 39 family.</text>
</comment>
<dbReference type="PANTHER" id="PTHR10050:SF46">
    <property type="entry name" value="PROTEIN O-MANNOSYL-TRANSFERASE 2"/>
    <property type="match status" value="1"/>
</dbReference>
<feature type="transmembrane region" description="Helical" evidence="10">
    <location>
        <begin position="38"/>
        <end position="57"/>
    </location>
</feature>
<reference evidence="14 15" key="1">
    <citation type="submission" date="2019-08" db="EMBL/GenBank/DDBJ databases">
        <authorList>
            <person name="Lei W."/>
        </authorList>
    </citation>
    <scope>NUCLEOTIDE SEQUENCE [LARGE SCALE GENOMIC DNA]</scope>
    <source>
        <strain evidence="14 15">CCUG 58627</strain>
    </source>
</reference>
<evidence type="ECO:0000256" key="4">
    <source>
        <dbReference type="ARBA" id="ARBA00022676"/>
    </source>
</evidence>
<feature type="domain" description="Protein O-mannosyl-transferase C-terminal four TM" evidence="13">
    <location>
        <begin position="326"/>
        <end position="508"/>
    </location>
</feature>
<dbReference type="UniPathway" id="UPA00378"/>
<protein>
    <recommendedName>
        <fullName evidence="9 10">Polyprenol-phosphate-mannose--protein mannosyltransferase</fullName>
        <ecNumber evidence="10">2.4.1.-</ecNumber>
    </recommendedName>
</protein>
<feature type="transmembrane region" description="Helical" evidence="10">
    <location>
        <begin position="214"/>
        <end position="233"/>
    </location>
</feature>
<dbReference type="GO" id="GO:0005886">
    <property type="term" value="C:plasma membrane"/>
    <property type="evidence" value="ECO:0007669"/>
    <property type="project" value="UniProtKB-SubCell"/>
</dbReference>
<keyword evidence="10" id="KW-1003">Cell membrane</keyword>
<gene>
    <name evidence="14" type="ORF">FRX94_10180</name>
</gene>
<feature type="transmembrane region" description="Helical" evidence="10">
    <location>
        <begin position="471"/>
        <end position="492"/>
    </location>
</feature>
<evidence type="ECO:0000259" key="13">
    <source>
        <dbReference type="Pfam" id="PF16192"/>
    </source>
</evidence>
<feature type="transmembrane region" description="Helical" evidence="10">
    <location>
        <begin position="383"/>
        <end position="402"/>
    </location>
</feature>
<evidence type="ECO:0000256" key="2">
    <source>
        <dbReference type="ARBA" id="ARBA00004922"/>
    </source>
</evidence>
<evidence type="ECO:0000256" key="5">
    <source>
        <dbReference type="ARBA" id="ARBA00022679"/>
    </source>
</evidence>